<reference evidence="3" key="1">
    <citation type="journal article" date="2020" name="Stud. Mycol.">
        <title>101 Dothideomycetes genomes: a test case for predicting lifestyles and emergence of pathogens.</title>
        <authorList>
            <person name="Haridas S."/>
            <person name="Albert R."/>
            <person name="Binder M."/>
            <person name="Bloem J."/>
            <person name="Labutti K."/>
            <person name="Salamov A."/>
            <person name="Andreopoulos B."/>
            <person name="Baker S."/>
            <person name="Barry K."/>
            <person name="Bills G."/>
            <person name="Bluhm B."/>
            <person name="Cannon C."/>
            <person name="Castanera R."/>
            <person name="Culley D."/>
            <person name="Daum C."/>
            <person name="Ezra D."/>
            <person name="Gonzalez J."/>
            <person name="Henrissat B."/>
            <person name="Kuo A."/>
            <person name="Liang C."/>
            <person name="Lipzen A."/>
            <person name="Lutzoni F."/>
            <person name="Magnuson J."/>
            <person name="Mondo S."/>
            <person name="Nolan M."/>
            <person name="Ohm R."/>
            <person name="Pangilinan J."/>
            <person name="Park H.-J."/>
            <person name="Ramirez L."/>
            <person name="Alfaro M."/>
            <person name="Sun H."/>
            <person name="Tritt A."/>
            <person name="Yoshinaga Y."/>
            <person name="Zwiers L.-H."/>
            <person name="Turgeon B."/>
            <person name="Goodwin S."/>
            <person name="Spatafora J."/>
            <person name="Crous P."/>
            <person name="Grigoriev I."/>
        </authorList>
    </citation>
    <scope>NUCLEOTIDE SEQUENCE</scope>
    <source>
        <strain evidence="3">CBS 113818</strain>
    </source>
</reference>
<dbReference type="AlphaFoldDB" id="A0A6A6ZU09"/>
<sequence>MSAVVLFSSCRIDLFDTTSISNITLDTIFDSLTAHQEDYITPKLNSSNRIDAMSNPAHAMTVYELGYHFERYLQQIDSNRREVEALITELEAAEVVDPLPWCCAMHMLRWMQFWLDVERMYYQLGDSKEARRRLRDAGCGMASDSVMTAGLLYLFNLSRQLNTTGENTIIDTRINNNPHQTHNGVPPPPLALQHLLCATPDTLHRAAPSTPHNTTQHHRAGRHYNTDVLGRQGDNYGSGRTLRHQRPGRKKSTTSIRTIARLERRTTAQHPVEILPAKAENEHDNDG</sequence>
<keyword evidence="4" id="KW-1185">Reference proteome</keyword>
<feature type="region of interest" description="Disordered" evidence="2">
    <location>
        <begin position="268"/>
        <end position="287"/>
    </location>
</feature>
<evidence type="ECO:0000313" key="4">
    <source>
        <dbReference type="Proteomes" id="UP000799424"/>
    </source>
</evidence>
<feature type="compositionally biased region" description="Basic residues" evidence="2">
    <location>
        <begin position="241"/>
        <end position="252"/>
    </location>
</feature>
<organism evidence="3 4">
    <name type="scientific">Ophiobolus disseminans</name>
    <dbReference type="NCBI Taxonomy" id="1469910"/>
    <lineage>
        <taxon>Eukaryota</taxon>
        <taxon>Fungi</taxon>
        <taxon>Dikarya</taxon>
        <taxon>Ascomycota</taxon>
        <taxon>Pezizomycotina</taxon>
        <taxon>Dothideomycetes</taxon>
        <taxon>Pleosporomycetidae</taxon>
        <taxon>Pleosporales</taxon>
        <taxon>Pleosporineae</taxon>
        <taxon>Phaeosphaeriaceae</taxon>
        <taxon>Ophiobolus</taxon>
    </lineage>
</organism>
<accession>A0A6A6ZU09</accession>
<evidence type="ECO:0000256" key="1">
    <source>
        <dbReference type="SAM" id="Coils"/>
    </source>
</evidence>
<evidence type="ECO:0000313" key="3">
    <source>
        <dbReference type="EMBL" id="KAF2823934.1"/>
    </source>
</evidence>
<feature type="coiled-coil region" evidence="1">
    <location>
        <begin position="69"/>
        <end position="96"/>
    </location>
</feature>
<gene>
    <name evidence="3" type="ORF">CC86DRAFT_384455</name>
</gene>
<dbReference type="EMBL" id="MU006231">
    <property type="protein sequence ID" value="KAF2823934.1"/>
    <property type="molecule type" value="Genomic_DNA"/>
</dbReference>
<proteinExistence type="predicted"/>
<dbReference type="Proteomes" id="UP000799424">
    <property type="component" value="Unassembled WGS sequence"/>
</dbReference>
<name>A0A6A6ZU09_9PLEO</name>
<feature type="region of interest" description="Disordered" evidence="2">
    <location>
        <begin position="208"/>
        <end position="257"/>
    </location>
</feature>
<keyword evidence="1" id="KW-0175">Coiled coil</keyword>
<protein>
    <submittedName>
        <fullName evidence="3">Uncharacterized protein</fullName>
    </submittedName>
</protein>
<evidence type="ECO:0000256" key="2">
    <source>
        <dbReference type="SAM" id="MobiDB-lite"/>
    </source>
</evidence>